<dbReference type="Proteomes" id="UP000249123">
    <property type="component" value="Unassembled WGS sequence"/>
</dbReference>
<sequence length="120" mass="12938">MWLWRTVGIIAFALGAIGLVLPVWPTTVFWIVAALAFAKSNPNWAEWIYRQPGIGPPIKTFLETGALAREAKIAALSGMAIAAGLIVGFGHDNRWLMAGGLSLIGIGALYVITRKPIRPE</sequence>
<proteinExistence type="predicted"/>
<dbReference type="RefSeq" id="WP_034823548.1">
    <property type="nucleotide sequence ID" value="NZ_AWFA01000001.1"/>
</dbReference>
<evidence type="ECO:0000313" key="1">
    <source>
        <dbReference type="EMBL" id="RAN36134.1"/>
    </source>
</evidence>
<dbReference type="EMBL" id="AWFB01000001">
    <property type="protein sequence ID" value="RAN36134.1"/>
    <property type="molecule type" value="Genomic_DNA"/>
</dbReference>
<protein>
    <recommendedName>
        <fullName evidence="3">DUF454 domain-containing protein</fullName>
    </recommendedName>
</protein>
<dbReference type="AlphaFoldDB" id="A0A062U3Y4"/>
<dbReference type="InterPro" id="IPR007401">
    <property type="entry name" value="DUF454"/>
</dbReference>
<organism evidence="1 2">
    <name type="scientific">Hyphomonas pacifica</name>
    <dbReference type="NCBI Taxonomy" id="1280941"/>
    <lineage>
        <taxon>Bacteria</taxon>
        <taxon>Pseudomonadati</taxon>
        <taxon>Pseudomonadota</taxon>
        <taxon>Alphaproteobacteria</taxon>
        <taxon>Hyphomonadales</taxon>
        <taxon>Hyphomonadaceae</taxon>
        <taxon>Hyphomonas</taxon>
    </lineage>
</organism>
<keyword evidence="2" id="KW-1185">Reference proteome</keyword>
<dbReference type="STRING" id="1280941.HY2_00350"/>
<dbReference type="PANTHER" id="PTHR35813:SF1">
    <property type="entry name" value="INNER MEMBRANE PROTEIN YBAN"/>
    <property type="match status" value="1"/>
</dbReference>
<gene>
    <name evidence="1" type="ORF">HY3_00720</name>
</gene>
<comment type="caution">
    <text evidence="1">The sequence shown here is derived from an EMBL/GenBank/DDBJ whole genome shotgun (WGS) entry which is preliminary data.</text>
</comment>
<dbReference type="eggNOG" id="COG2832">
    <property type="taxonomic scope" value="Bacteria"/>
</dbReference>
<reference evidence="1 2" key="1">
    <citation type="submission" date="2013-04" db="EMBL/GenBank/DDBJ databases">
        <title>Hyphomonas sp. T24B3 Genome Sequencing.</title>
        <authorList>
            <person name="Lai Q."/>
            <person name="Shao Z."/>
        </authorList>
    </citation>
    <scope>NUCLEOTIDE SEQUENCE [LARGE SCALE GENOMIC DNA]</scope>
    <source>
        <strain evidence="1 2">T24B3</strain>
    </source>
</reference>
<accession>A0A328K3G5</accession>
<accession>A0A062U3Y4</accession>
<dbReference type="PANTHER" id="PTHR35813">
    <property type="entry name" value="INNER MEMBRANE PROTEIN YBAN"/>
    <property type="match status" value="1"/>
</dbReference>
<evidence type="ECO:0000313" key="2">
    <source>
        <dbReference type="Proteomes" id="UP000249123"/>
    </source>
</evidence>
<name>A0A062U3Y4_9PROT</name>
<dbReference type="Pfam" id="PF04304">
    <property type="entry name" value="DUF454"/>
    <property type="match status" value="1"/>
</dbReference>
<evidence type="ECO:0008006" key="3">
    <source>
        <dbReference type="Google" id="ProtNLM"/>
    </source>
</evidence>
<dbReference type="GO" id="GO:0005886">
    <property type="term" value="C:plasma membrane"/>
    <property type="evidence" value="ECO:0007669"/>
    <property type="project" value="TreeGrafter"/>
</dbReference>